<sequence>MEAEFVAAPQVVCELLGIKEFIDELGIPVEGPLFVKDFSKKEVIAFKYCESKMMRANILTKALPAPRLEALRQLLMVEERPPEKEC</sequence>
<reference evidence="1 2" key="1">
    <citation type="submission" date="2018-08" db="EMBL/GenBank/DDBJ databases">
        <title>Genomic investigation of the strawberry pathogen Phytophthora fragariae indicates pathogenicity is determined by transcriptional variation in three key races.</title>
        <authorList>
            <person name="Adams T.M."/>
            <person name="Armitage A.D."/>
            <person name="Sobczyk M.K."/>
            <person name="Bates H.J."/>
            <person name="Dunwell J.M."/>
            <person name="Nellist C.F."/>
            <person name="Harrison R.J."/>
        </authorList>
    </citation>
    <scope>NUCLEOTIDE SEQUENCE [LARGE SCALE GENOMIC DNA]</scope>
    <source>
        <strain evidence="1 2">SCRP333</strain>
    </source>
</reference>
<proteinExistence type="predicted"/>
<accession>A0A6A4DVM8</accession>
<gene>
    <name evidence="1" type="ORF">PR003_g19664</name>
</gene>
<name>A0A6A4DVM8_9STRA</name>
<dbReference type="Proteomes" id="UP000434957">
    <property type="component" value="Unassembled WGS sequence"/>
</dbReference>
<evidence type="ECO:0000313" key="2">
    <source>
        <dbReference type="Proteomes" id="UP000434957"/>
    </source>
</evidence>
<keyword evidence="2" id="KW-1185">Reference proteome</keyword>
<dbReference type="EMBL" id="QXFT01001675">
    <property type="protein sequence ID" value="KAE9312856.1"/>
    <property type="molecule type" value="Genomic_DNA"/>
</dbReference>
<protein>
    <submittedName>
        <fullName evidence="1">Uncharacterized protein</fullName>
    </submittedName>
</protein>
<comment type="caution">
    <text evidence="1">The sequence shown here is derived from an EMBL/GenBank/DDBJ whole genome shotgun (WGS) entry which is preliminary data.</text>
</comment>
<dbReference type="AlphaFoldDB" id="A0A6A4DVM8"/>
<organism evidence="1 2">
    <name type="scientific">Phytophthora rubi</name>
    <dbReference type="NCBI Taxonomy" id="129364"/>
    <lineage>
        <taxon>Eukaryota</taxon>
        <taxon>Sar</taxon>
        <taxon>Stramenopiles</taxon>
        <taxon>Oomycota</taxon>
        <taxon>Peronosporomycetes</taxon>
        <taxon>Peronosporales</taxon>
        <taxon>Peronosporaceae</taxon>
        <taxon>Phytophthora</taxon>
    </lineage>
</organism>
<evidence type="ECO:0000313" key="1">
    <source>
        <dbReference type="EMBL" id="KAE9312856.1"/>
    </source>
</evidence>